<gene>
    <name evidence="2" type="ORF">TEQG_08721</name>
</gene>
<evidence type="ECO:0000313" key="3">
    <source>
        <dbReference type="Proteomes" id="UP000009169"/>
    </source>
</evidence>
<keyword evidence="3" id="KW-1185">Reference proteome</keyword>
<organism evidence="2 3">
    <name type="scientific">Trichophyton equinum (strain ATCC MYA-4606 / CBS 127.97)</name>
    <name type="common">Horse ringworm fungus</name>
    <dbReference type="NCBI Taxonomy" id="559882"/>
    <lineage>
        <taxon>Eukaryota</taxon>
        <taxon>Fungi</taxon>
        <taxon>Dikarya</taxon>
        <taxon>Ascomycota</taxon>
        <taxon>Pezizomycotina</taxon>
        <taxon>Eurotiomycetes</taxon>
        <taxon>Eurotiomycetidae</taxon>
        <taxon>Onygenales</taxon>
        <taxon>Arthrodermataceae</taxon>
        <taxon>Trichophyton</taxon>
    </lineage>
</organism>
<dbReference type="EMBL" id="DS995744">
    <property type="protein sequence ID" value="EGE06092.1"/>
    <property type="molecule type" value="Genomic_DNA"/>
</dbReference>
<dbReference type="AlphaFoldDB" id="F2PW24"/>
<feature type="compositionally biased region" description="Polar residues" evidence="1">
    <location>
        <begin position="1"/>
        <end position="15"/>
    </location>
</feature>
<accession>F2PW24</accession>
<dbReference type="Proteomes" id="UP000009169">
    <property type="component" value="Unassembled WGS sequence"/>
</dbReference>
<feature type="compositionally biased region" description="Basic and acidic residues" evidence="1">
    <location>
        <begin position="21"/>
        <end position="60"/>
    </location>
</feature>
<name>F2PW24_TRIEC</name>
<evidence type="ECO:0000256" key="1">
    <source>
        <dbReference type="SAM" id="MobiDB-lite"/>
    </source>
</evidence>
<dbReference type="VEuPathDB" id="FungiDB:TEQG_08721"/>
<protein>
    <submittedName>
        <fullName evidence="2">Uncharacterized protein</fullName>
    </submittedName>
</protein>
<proteinExistence type="predicted"/>
<feature type="region of interest" description="Disordered" evidence="1">
    <location>
        <begin position="1"/>
        <end position="60"/>
    </location>
</feature>
<sequence>MAVKATTSSNQTRSASYAEEVGEKKERVRGKEKEQAEGEKSSSGSKERRGEERALAGRMFVSEDRKRLIERQRGSQRRSEDEDVKVIVKEFGRESEVRVADVDNE</sequence>
<evidence type="ECO:0000313" key="2">
    <source>
        <dbReference type="EMBL" id="EGE06092.1"/>
    </source>
</evidence>
<dbReference type="HOGENOM" id="CLU_2514259_0_0_1"/>
<reference evidence="3" key="1">
    <citation type="journal article" date="2012" name="MBio">
        <title>Comparative genome analysis of Trichophyton rubrum and related dermatophytes reveals candidate genes involved in infection.</title>
        <authorList>
            <person name="Martinez D.A."/>
            <person name="Oliver B.G."/>
            <person name="Graeser Y."/>
            <person name="Goldberg J.M."/>
            <person name="Li W."/>
            <person name="Martinez-Rossi N.M."/>
            <person name="Monod M."/>
            <person name="Shelest E."/>
            <person name="Barton R.C."/>
            <person name="Birch E."/>
            <person name="Brakhage A.A."/>
            <person name="Chen Z."/>
            <person name="Gurr S.J."/>
            <person name="Heiman D."/>
            <person name="Heitman J."/>
            <person name="Kosti I."/>
            <person name="Rossi A."/>
            <person name="Saif S."/>
            <person name="Samalova M."/>
            <person name="Saunders C.W."/>
            <person name="Shea T."/>
            <person name="Summerbell R.C."/>
            <person name="Xu J."/>
            <person name="Young S."/>
            <person name="Zeng Q."/>
            <person name="Birren B.W."/>
            <person name="Cuomo C.A."/>
            <person name="White T.C."/>
        </authorList>
    </citation>
    <scope>NUCLEOTIDE SEQUENCE [LARGE SCALE GENOMIC DNA]</scope>
    <source>
        <strain evidence="3">ATCC MYA-4606 / CBS 127.97</strain>
    </source>
</reference>